<sequence>MNLRSIARPFVYCRIQSGREALFWHDNWTGLGPLISLSGANGPRELGVRSLATVSESISDGAWSLPTGRHRIIQLIKACLPPTPPVLSTTDASDKFLWRNSLDSEPGQFSASKTWQTLNPAPPLVPWHQSIWFKVRIPKHAFQAWVTVLNRLPTRDRLRQWGSNVSATCLLCNNHDEDRDHLFFRCSFSREVWDVFFSHASFNPPQQFEPIINWLPSSSPNRKLRTICNLLVQALVYALWKERNLRLHTSKSRPSLLIVKECKVILKAKLIGLDRALLPAISRRLQQSSSVNESYLQLWFRYFDA</sequence>
<dbReference type="KEGG" id="rsz:130511979"/>
<dbReference type="InterPro" id="IPR026960">
    <property type="entry name" value="RVT-Znf"/>
</dbReference>
<protein>
    <submittedName>
        <fullName evidence="3">Uncharacterized protein LOC130511979</fullName>
    </submittedName>
</protein>
<accession>A0A9W3DQE7</accession>
<dbReference type="Proteomes" id="UP000504610">
    <property type="component" value="Chromosome 4"/>
</dbReference>
<reference evidence="3" key="2">
    <citation type="submission" date="2025-08" db="UniProtKB">
        <authorList>
            <consortium name="RefSeq"/>
        </authorList>
    </citation>
    <scope>IDENTIFICATION</scope>
    <source>
        <tissue evidence="3">Leaf</tissue>
    </source>
</reference>
<dbReference type="PANTHER" id="PTHR33116:SF78">
    <property type="entry name" value="OS12G0587133 PROTEIN"/>
    <property type="match status" value="1"/>
</dbReference>
<organism evidence="2 3">
    <name type="scientific">Raphanus sativus</name>
    <name type="common">Radish</name>
    <name type="synonym">Raphanus raphanistrum var. sativus</name>
    <dbReference type="NCBI Taxonomy" id="3726"/>
    <lineage>
        <taxon>Eukaryota</taxon>
        <taxon>Viridiplantae</taxon>
        <taxon>Streptophyta</taxon>
        <taxon>Embryophyta</taxon>
        <taxon>Tracheophyta</taxon>
        <taxon>Spermatophyta</taxon>
        <taxon>Magnoliopsida</taxon>
        <taxon>eudicotyledons</taxon>
        <taxon>Gunneridae</taxon>
        <taxon>Pentapetalae</taxon>
        <taxon>rosids</taxon>
        <taxon>malvids</taxon>
        <taxon>Brassicales</taxon>
        <taxon>Brassicaceae</taxon>
        <taxon>Brassiceae</taxon>
        <taxon>Raphanus</taxon>
    </lineage>
</organism>
<dbReference type="RefSeq" id="XP_056865967.1">
    <property type="nucleotide sequence ID" value="XM_057009987.1"/>
</dbReference>
<reference evidence="2" key="1">
    <citation type="journal article" date="2019" name="Database">
        <title>The radish genome database (RadishGD): an integrated information resource for radish genomics.</title>
        <authorList>
            <person name="Yu H.J."/>
            <person name="Baek S."/>
            <person name="Lee Y.J."/>
            <person name="Cho A."/>
            <person name="Mun J.H."/>
        </authorList>
    </citation>
    <scope>NUCLEOTIDE SEQUENCE [LARGE SCALE GENOMIC DNA]</scope>
    <source>
        <strain evidence="2">cv. WK10039</strain>
    </source>
</reference>
<proteinExistence type="predicted"/>
<gene>
    <name evidence="3" type="primary">LOC130511979</name>
</gene>
<evidence type="ECO:0000313" key="2">
    <source>
        <dbReference type="Proteomes" id="UP000504610"/>
    </source>
</evidence>
<feature type="domain" description="Reverse transcriptase zinc-binding" evidence="1">
    <location>
        <begin position="109"/>
        <end position="193"/>
    </location>
</feature>
<name>A0A9W3DQE7_RAPSA</name>
<evidence type="ECO:0000313" key="3">
    <source>
        <dbReference type="RefSeq" id="XP_056865967.1"/>
    </source>
</evidence>
<dbReference type="AlphaFoldDB" id="A0A9W3DQE7"/>
<evidence type="ECO:0000259" key="1">
    <source>
        <dbReference type="Pfam" id="PF13966"/>
    </source>
</evidence>
<keyword evidence="2" id="KW-1185">Reference proteome</keyword>
<dbReference type="GeneID" id="130511979"/>
<dbReference type="OrthoDB" id="1749560at2759"/>
<dbReference type="PANTHER" id="PTHR33116">
    <property type="entry name" value="REVERSE TRANSCRIPTASE ZINC-BINDING DOMAIN-CONTAINING PROTEIN-RELATED-RELATED"/>
    <property type="match status" value="1"/>
</dbReference>
<dbReference type="Pfam" id="PF13966">
    <property type="entry name" value="zf-RVT"/>
    <property type="match status" value="1"/>
</dbReference>